<feature type="compositionally biased region" description="Polar residues" evidence="8">
    <location>
        <begin position="34"/>
        <end position="43"/>
    </location>
</feature>
<dbReference type="GO" id="GO:1901336">
    <property type="term" value="P:lactone biosynthetic process"/>
    <property type="evidence" value="ECO:0007669"/>
    <property type="project" value="UniProtKB-ARBA"/>
</dbReference>
<dbReference type="InterPro" id="IPR016036">
    <property type="entry name" value="Malonyl_transacylase_ACP-bd"/>
</dbReference>
<dbReference type="InterPro" id="IPR016039">
    <property type="entry name" value="Thiolase-like"/>
</dbReference>
<keyword evidence="1" id="KW-0596">Phosphopantetheine</keyword>
<dbReference type="Pfam" id="PF08659">
    <property type="entry name" value="KR"/>
    <property type="match status" value="1"/>
</dbReference>
<dbReference type="Gene3D" id="3.30.70.250">
    <property type="entry name" value="Malonyl-CoA ACP transacylase, ACP-binding"/>
    <property type="match status" value="1"/>
</dbReference>
<dbReference type="InterPro" id="IPR050091">
    <property type="entry name" value="PKS_NRPS_Biosynth_Enz"/>
</dbReference>
<keyword evidence="5" id="KW-0511">Multifunctional enzyme</keyword>
<dbReference type="SUPFAM" id="SSF47336">
    <property type="entry name" value="ACP-like"/>
    <property type="match status" value="1"/>
</dbReference>
<dbReference type="InterPro" id="IPR014030">
    <property type="entry name" value="Ketoacyl_synth_N"/>
</dbReference>
<dbReference type="InterPro" id="IPR016035">
    <property type="entry name" value="Acyl_Trfase/lysoPLipase"/>
</dbReference>
<evidence type="ECO:0000313" key="12">
    <source>
        <dbReference type="EMBL" id="KAF2770092.1"/>
    </source>
</evidence>
<dbReference type="SMART" id="SM00825">
    <property type="entry name" value="PKS_KS"/>
    <property type="match status" value="1"/>
</dbReference>
<dbReference type="Gene3D" id="3.40.50.150">
    <property type="entry name" value="Vaccinia Virus protein VP39"/>
    <property type="match status" value="1"/>
</dbReference>
<dbReference type="SMART" id="SM00829">
    <property type="entry name" value="PKS_ER"/>
    <property type="match status" value="1"/>
</dbReference>
<dbReference type="InterPro" id="IPR013154">
    <property type="entry name" value="ADH-like_N"/>
</dbReference>
<dbReference type="SUPFAM" id="SSF53335">
    <property type="entry name" value="S-adenosyl-L-methionine-dependent methyltransferases"/>
    <property type="match status" value="1"/>
</dbReference>
<dbReference type="Pfam" id="PF13489">
    <property type="entry name" value="Methyltransf_23"/>
    <property type="match status" value="1"/>
</dbReference>
<evidence type="ECO:0000259" key="11">
    <source>
        <dbReference type="PROSITE" id="PS52019"/>
    </source>
</evidence>
<dbReference type="InterPro" id="IPR029063">
    <property type="entry name" value="SAM-dependent_MTases_sf"/>
</dbReference>
<dbReference type="InterPro" id="IPR036291">
    <property type="entry name" value="NAD(P)-bd_dom_sf"/>
</dbReference>
<dbReference type="GO" id="GO:0031177">
    <property type="term" value="F:phosphopantetheine binding"/>
    <property type="evidence" value="ECO:0007669"/>
    <property type="project" value="InterPro"/>
</dbReference>
<dbReference type="SUPFAM" id="SSF50129">
    <property type="entry name" value="GroES-like"/>
    <property type="match status" value="1"/>
</dbReference>
<dbReference type="InterPro" id="IPR011032">
    <property type="entry name" value="GroES-like_sf"/>
</dbReference>
<evidence type="ECO:0000256" key="2">
    <source>
        <dbReference type="ARBA" id="ARBA00022553"/>
    </source>
</evidence>
<dbReference type="Gene3D" id="3.90.180.10">
    <property type="entry name" value="Medium-chain alcohol dehydrogenases, catalytic domain"/>
    <property type="match status" value="1"/>
</dbReference>
<dbReference type="Pfam" id="PF00109">
    <property type="entry name" value="ketoacyl-synt"/>
    <property type="match status" value="1"/>
</dbReference>
<accession>A0A6G1LBY3</accession>
<dbReference type="CDD" id="cd05195">
    <property type="entry name" value="enoyl_red"/>
    <property type="match status" value="1"/>
</dbReference>
<feature type="domain" description="Ketosynthase family 3 (KS3)" evidence="10">
    <location>
        <begin position="68"/>
        <end position="488"/>
    </location>
</feature>
<dbReference type="Gene3D" id="3.40.47.10">
    <property type="match status" value="1"/>
</dbReference>
<keyword evidence="13" id="KW-1185">Reference proteome</keyword>
<dbReference type="InterPro" id="IPR013968">
    <property type="entry name" value="PKS_KR"/>
</dbReference>
<dbReference type="InterPro" id="IPR001227">
    <property type="entry name" value="Ac_transferase_dom_sf"/>
</dbReference>
<dbReference type="InterPro" id="IPR014031">
    <property type="entry name" value="Ketoacyl_synth_C"/>
</dbReference>
<dbReference type="EMBL" id="ML995828">
    <property type="protein sequence ID" value="KAF2770092.1"/>
    <property type="molecule type" value="Genomic_DNA"/>
</dbReference>
<dbReference type="OrthoDB" id="329835at2759"/>
<dbReference type="PROSITE" id="PS00012">
    <property type="entry name" value="PHOSPHOPANTETHEINE"/>
    <property type="match status" value="1"/>
</dbReference>
<dbReference type="SMART" id="SM00826">
    <property type="entry name" value="PKS_DH"/>
    <property type="match status" value="1"/>
</dbReference>
<dbReference type="InterPro" id="IPR057326">
    <property type="entry name" value="KR_dom"/>
</dbReference>
<dbReference type="InterPro" id="IPR020843">
    <property type="entry name" value="ER"/>
</dbReference>
<dbReference type="Pfam" id="PF21089">
    <property type="entry name" value="PKS_DH_N"/>
    <property type="match status" value="1"/>
</dbReference>
<dbReference type="Pfam" id="PF00107">
    <property type="entry name" value="ADH_zinc_N"/>
    <property type="match status" value="1"/>
</dbReference>
<feature type="domain" description="PKS/mFAS DH" evidence="11">
    <location>
        <begin position="952"/>
        <end position="1235"/>
    </location>
</feature>
<dbReference type="InterPro" id="IPR006162">
    <property type="entry name" value="Ppantetheine_attach_site"/>
</dbReference>
<dbReference type="PROSITE" id="PS52004">
    <property type="entry name" value="KS3_2"/>
    <property type="match status" value="1"/>
</dbReference>
<dbReference type="InterPro" id="IPR049552">
    <property type="entry name" value="PKS_DH_N"/>
</dbReference>
<dbReference type="CDD" id="cd00833">
    <property type="entry name" value="PKS"/>
    <property type="match status" value="1"/>
</dbReference>
<feature type="domain" description="Carrier" evidence="9">
    <location>
        <begin position="2427"/>
        <end position="2504"/>
    </location>
</feature>
<dbReference type="InterPro" id="IPR036736">
    <property type="entry name" value="ACP-like_sf"/>
</dbReference>
<keyword evidence="3" id="KW-0808">Transferase</keyword>
<dbReference type="GO" id="GO:0044550">
    <property type="term" value="P:secondary metabolite biosynthetic process"/>
    <property type="evidence" value="ECO:0007669"/>
    <property type="project" value="UniProtKB-ARBA"/>
</dbReference>
<evidence type="ECO:0000259" key="9">
    <source>
        <dbReference type="PROSITE" id="PS50075"/>
    </source>
</evidence>
<dbReference type="InterPro" id="IPR032821">
    <property type="entry name" value="PKS_assoc"/>
</dbReference>
<name>A0A6G1LBY3_9PEZI</name>
<keyword evidence="4" id="KW-0521">NADP</keyword>
<feature type="active site" description="Proton acceptor; for dehydratase activity" evidence="7">
    <location>
        <position position="984"/>
    </location>
</feature>
<dbReference type="Gene3D" id="3.40.50.720">
    <property type="entry name" value="NAD(P)-binding Rossmann-like Domain"/>
    <property type="match status" value="1"/>
</dbReference>
<dbReference type="Pfam" id="PF02801">
    <property type="entry name" value="Ketoacyl-synt_C"/>
    <property type="match status" value="1"/>
</dbReference>
<dbReference type="InterPro" id="IPR020807">
    <property type="entry name" value="PKS_DH"/>
</dbReference>
<dbReference type="SUPFAM" id="SSF52151">
    <property type="entry name" value="FabD/lysophospholipase-like"/>
    <property type="match status" value="1"/>
</dbReference>
<reference evidence="12" key="1">
    <citation type="journal article" date="2020" name="Stud. Mycol.">
        <title>101 Dothideomycetes genomes: a test case for predicting lifestyles and emergence of pathogens.</title>
        <authorList>
            <person name="Haridas S."/>
            <person name="Albert R."/>
            <person name="Binder M."/>
            <person name="Bloem J."/>
            <person name="Labutti K."/>
            <person name="Salamov A."/>
            <person name="Andreopoulos B."/>
            <person name="Baker S."/>
            <person name="Barry K."/>
            <person name="Bills G."/>
            <person name="Bluhm B."/>
            <person name="Cannon C."/>
            <person name="Castanera R."/>
            <person name="Culley D."/>
            <person name="Daum C."/>
            <person name="Ezra D."/>
            <person name="Gonzalez J."/>
            <person name="Henrissat B."/>
            <person name="Kuo A."/>
            <person name="Liang C."/>
            <person name="Lipzen A."/>
            <person name="Lutzoni F."/>
            <person name="Magnuson J."/>
            <person name="Mondo S."/>
            <person name="Nolan M."/>
            <person name="Ohm R."/>
            <person name="Pangilinan J."/>
            <person name="Park H.-J."/>
            <person name="Ramirez L."/>
            <person name="Alfaro M."/>
            <person name="Sun H."/>
            <person name="Tritt A."/>
            <person name="Yoshinaga Y."/>
            <person name="Zwiers L.-H."/>
            <person name="Turgeon B."/>
            <person name="Goodwin S."/>
            <person name="Spatafora J."/>
            <person name="Crous P."/>
            <person name="Grigoriev I."/>
        </authorList>
    </citation>
    <scope>NUCLEOTIDE SEQUENCE</scope>
    <source>
        <strain evidence="12">CBS 116005</strain>
    </source>
</reference>
<dbReference type="Pfam" id="PF14765">
    <property type="entry name" value="PS-DH"/>
    <property type="match status" value="1"/>
</dbReference>
<proteinExistence type="predicted"/>
<dbReference type="InterPro" id="IPR042104">
    <property type="entry name" value="PKS_dehydratase_sf"/>
</dbReference>
<protein>
    <submittedName>
        <fullName evidence="12">Putative polyketide synthase</fullName>
    </submittedName>
</protein>
<dbReference type="Pfam" id="PF00698">
    <property type="entry name" value="Acyl_transf_1"/>
    <property type="match status" value="1"/>
</dbReference>
<dbReference type="SUPFAM" id="SSF53901">
    <property type="entry name" value="Thiolase-like"/>
    <property type="match status" value="1"/>
</dbReference>
<dbReference type="Pfam" id="PF16197">
    <property type="entry name" value="KAsynt_C_assoc"/>
    <property type="match status" value="1"/>
</dbReference>
<dbReference type="Gene3D" id="3.10.129.110">
    <property type="entry name" value="Polyketide synthase dehydratase"/>
    <property type="match status" value="1"/>
</dbReference>
<feature type="region of interest" description="C-terminal hotdog fold" evidence="7">
    <location>
        <begin position="1092"/>
        <end position="1235"/>
    </location>
</feature>
<feature type="active site" description="Proton donor; for dehydratase activity" evidence="7">
    <location>
        <position position="1153"/>
    </location>
</feature>
<feature type="region of interest" description="N-terminal hotdog fold" evidence="7">
    <location>
        <begin position="952"/>
        <end position="1081"/>
    </location>
</feature>
<keyword evidence="2" id="KW-0597">Phosphoprotein</keyword>
<dbReference type="InterPro" id="IPR014043">
    <property type="entry name" value="Acyl_transferase_dom"/>
</dbReference>
<dbReference type="Pfam" id="PF00550">
    <property type="entry name" value="PP-binding"/>
    <property type="match status" value="1"/>
</dbReference>
<evidence type="ECO:0000256" key="8">
    <source>
        <dbReference type="SAM" id="MobiDB-lite"/>
    </source>
</evidence>
<evidence type="ECO:0000256" key="1">
    <source>
        <dbReference type="ARBA" id="ARBA00022450"/>
    </source>
</evidence>
<dbReference type="InterPro" id="IPR020841">
    <property type="entry name" value="PKS_Beta-ketoAc_synthase_dom"/>
</dbReference>
<dbReference type="InterPro" id="IPR020806">
    <property type="entry name" value="PKS_PP-bd"/>
</dbReference>
<dbReference type="PANTHER" id="PTHR43775:SF28">
    <property type="entry name" value="SYNTHASE, PUTATIVE-RELATED"/>
    <property type="match status" value="1"/>
</dbReference>
<evidence type="ECO:0000256" key="4">
    <source>
        <dbReference type="ARBA" id="ARBA00022857"/>
    </source>
</evidence>
<dbReference type="GO" id="GO:0006633">
    <property type="term" value="P:fatty acid biosynthetic process"/>
    <property type="evidence" value="ECO:0007669"/>
    <property type="project" value="TreeGrafter"/>
</dbReference>
<dbReference type="GO" id="GO:0004312">
    <property type="term" value="F:fatty acid synthase activity"/>
    <property type="evidence" value="ECO:0007669"/>
    <property type="project" value="TreeGrafter"/>
</dbReference>
<evidence type="ECO:0000313" key="13">
    <source>
        <dbReference type="Proteomes" id="UP000799436"/>
    </source>
</evidence>
<dbReference type="InterPro" id="IPR009081">
    <property type="entry name" value="PP-bd_ACP"/>
</dbReference>
<evidence type="ECO:0000256" key="3">
    <source>
        <dbReference type="ARBA" id="ARBA00022679"/>
    </source>
</evidence>
<gene>
    <name evidence="12" type="ORF">EJ03DRAFT_79638</name>
</gene>
<dbReference type="PROSITE" id="PS50075">
    <property type="entry name" value="CARRIER"/>
    <property type="match status" value="1"/>
</dbReference>
<dbReference type="SMART" id="SM00823">
    <property type="entry name" value="PKS_PP"/>
    <property type="match status" value="1"/>
</dbReference>
<dbReference type="SMART" id="SM00827">
    <property type="entry name" value="PKS_AT"/>
    <property type="match status" value="1"/>
</dbReference>
<dbReference type="PROSITE" id="PS52019">
    <property type="entry name" value="PKS_MFAS_DH"/>
    <property type="match status" value="1"/>
</dbReference>
<evidence type="ECO:0000256" key="6">
    <source>
        <dbReference type="ARBA" id="ARBA00023315"/>
    </source>
</evidence>
<evidence type="ECO:0000256" key="5">
    <source>
        <dbReference type="ARBA" id="ARBA00023268"/>
    </source>
</evidence>
<dbReference type="Gene3D" id="1.10.1200.10">
    <property type="entry name" value="ACP-like"/>
    <property type="match status" value="1"/>
</dbReference>
<dbReference type="Proteomes" id="UP000799436">
    <property type="component" value="Unassembled WGS sequence"/>
</dbReference>
<dbReference type="SUPFAM" id="SSF55048">
    <property type="entry name" value="Probable ACP-binding domain of malonyl-CoA ACP transacylase"/>
    <property type="match status" value="1"/>
</dbReference>
<dbReference type="InterPro" id="IPR013149">
    <property type="entry name" value="ADH-like_C"/>
</dbReference>
<dbReference type="PANTHER" id="PTHR43775">
    <property type="entry name" value="FATTY ACID SYNTHASE"/>
    <property type="match status" value="1"/>
</dbReference>
<dbReference type="FunFam" id="3.40.50.720:FF:000209">
    <property type="entry name" value="Polyketide synthase Pks12"/>
    <property type="match status" value="1"/>
</dbReference>
<dbReference type="SMART" id="SM00822">
    <property type="entry name" value="PKS_KR"/>
    <property type="match status" value="1"/>
</dbReference>
<dbReference type="Pfam" id="PF08240">
    <property type="entry name" value="ADH_N"/>
    <property type="match status" value="1"/>
</dbReference>
<organism evidence="12 13">
    <name type="scientific">Teratosphaeria nubilosa</name>
    <dbReference type="NCBI Taxonomy" id="161662"/>
    <lineage>
        <taxon>Eukaryota</taxon>
        <taxon>Fungi</taxon>
        <taxon>Dikarya</taxon>
        <taxon>Ascomycota</taxon>
        <taxon>Pezizomycotina</taxon>
        <taxon>Dothideomycetes</taxon>
        <taxon>Dothideomycetidae</taxon>
        <taxon>Mycosphaerellales</taxon>
        <taxon>Teratosphaeriaceae</taxon>
        <taxon>Teratosphaeria</taxon>
    </lineage>
</organism>
<dbReference type="GO" id="GO:0016491">
    <property type="term" value="F:oxidoreductase activity"/>
    <property type="evidence" value="ECO:0007669"/>
    <property type="project" value="InterPro"/>
</dbReference>
<evidence type="ECO:0000256" key="7">
    <source>
        <dbReference type="PROSITE-ProRule" id="PRU01363"/>
    </source>
</evidence>
<evidence type="ECO:0000259" key="10">
    <source>
        <dbReference type="PROSITE" id="PS52004"/>
    </source>
</evidence>
<feature type="region of interest" description="Disordered" evidence="8">
    <location>
        <begin position="1"/>
        <end position="52"/>
    </location>
</feature>
<dbReference type="InterPro" id="IPR049900">
    <property type="entry name" value="PKS_mFAS_DH"/>
</dbReference>
<dbReference type="SUPFAM" id="SSF51735">
    <property type="entry name" value="NAD(P)-binding Rossmann-fold domains"/>
    <property type="match status" value="2"/>
</dbReference>
<dbReference type="Gene3D" id="3.40.366.10">
    <property type="entry name" value="Malonyl-Coenzyme A Acyl Carrier Protein, domain 2"/>
    <property type="match status" value="1"/>
</dbReference>
<sequence>MLNMTNAASPDRLPGDGYQIAINGRQDHGVTGGHDSTTQSNGGHLNGISGDTLAMGPRDHALTGNDAQIPIAVCGMGCRLPGGLTSPDELWDFLLAKKDGRCRVPESRYNIESYYSHTKKPGSVSTQHGYFLDESVELGALDMSFFSMTRSEVERADPQQRLMLEVAQEAFEDAGVTDWRGKTIGTYIGNFGQDWAEMLSKETQPYGVHGIAGAGDFVVSNRLSYEFDLQGPSMTIRTACSSALVALNEACAAISRGDCESALVGGVNLILAPAMSQAMQEQGVLSVDGSCKTFSAEANGYARGEAVTAIFIKPLTDALRDGNPVQAVIRATSHNVDGKTPTLSQPSTDAQEALIRRAYALAGIDDFGKTAMVECHGTGTVTGDPIETKAVARVFGDKGVYIGSVKPNLGHTEGASGMVSLLKIVKALQHRTIPPNIKFGTPNPQIPFEEAKLVVPTEPMPWPEDRLERVSVNAFGIGGANAHVILESAASYNVPTPTHQTPDSPQLLLFSANSSKSFASLVDKYRQWIERNPDKISDLAYTLARKRRQLPHRAFGVANNGVLESVSERVKVNASKATNVVMVFTGQGAQWPQMGRELSQSNQVFRSTIHSLDRSLQSIDGEKPSYSIVEELKKSGKMSRVASAEFSQPLCTAVQIALVDALRAVGVHPRAVVGHSSGEIAAAYAAGALTAREAITAAHHRGAVTVKQNKAGAMAAIGMGWTEAEKHLGPNVTIACDNSPASVTISGDAENVKSVVDAIKEKRPEVLARLLQVDKAYHSHHMVEIGHHYRALIGSEVVGRPPTSLFFSSVTGELLSSEHIFGPQYWQDNLESPVRFREAVLAIMRHDVGKNAMMIEIGPHGALAGPLRQIFASLNSSIPYVSAMARNQDCTASLLAAIGALHSHNASVNLDALFPTGSCLLGLPRYPFNHEESYWYESRLSKEWRNPKFPYHDLLGLRVAESSDTDPVWRNLLHITNAPWLRDHKVGENIVFPFCGYIAVAGEAVRQLSNADQGIAIRNTLVSSALILSDGKPTEIMTAFSPHRLTDNLDSQWWNFTISAHNGRNWTKHCTGQVSALSTPPPEDKNEVEVLPRKLIVWKWFDKMAKGGLNLGPAFQTLDTMATSTTGQRAMGHVINGRQGDESNYYIHPTVLDSTLQILGAAAVNGYARKTKTWLPTAIDQIKVYRCAANMVTSVSAGLSSNSSVVGHGYCLSGSRKVVEATGIRMSPADGTGSIDTTEGHAASRCEWKPDIDFMNVHELFHASPSRTDASSALRALGESCLRLSQLDLAQAATNTDALYLKKYVAWIESQVTTASTTPPLATRELERQALMRQNDKLLEKLANTPAGTVAAAINEVYLNLHSVLAGNRLEDVLPQGYLDRVYAYLAHLDRKDFITQLMHSKPNLRILEIGTSKGVSIHREVLQQLTRDDGEVLCAKYTLTTPGFLAPETQEKLFVNMNYASLDIEEDPCDQGFNEMEYDLVIAVNVLHETKNPQKSLANMKKLLQPDGRLYLQELTPSSRWVDYLLGTLPLWWSSTTDSPVSSLYRGREELEAMLTSVGFGTPEAVVFDAEPQQQLTTTFITKPISEAQSKRITVLLGDEGSMAQRILSHLERGGFEVTKCKLADDPPSGQDVLALLDLENAFLHRVEEADFLALKTFLLGLHEKGAGLLWATHLVDIGCQDPRFGQVLGFARSVRTEQLAELATCQVDDLARPESIDLLLKVLAKFQARQGDEELNPDYEWAIFNDRVQTARFHPFVLEDELLAPEEPDEAATLNVHTPGRINSLHFARHSRGELDGNEAEIQVYTAGLNFRDILVALGIVELPVRQFGMEAAGVVTRVGADVRPDDLQVGDRVFCFCRKDAFSTYTITLADTCVRIPDSLSFDQGGTMLIPYVTAIYSMVNVGRVTKGQTVLIHSACGGVGLAAIQVARMLEAEVYVTVGNQEKVEYLMDNYNIPRNRIFNSRDKSFVDGVMRETNGRGMDFILNSLSGELLHATWTCVADFGMLLEIGKRDYISGGKLDMKPFLANRTCCCVDVDGLWGKVHIVRALLLTILEYYGKGYISPLPVKMFSAAQTQDAFRFMEKGLHIGRVGVTFRQSGGAAESFQTVKRPWPISFNGCASYLMVGGLGGLGRAVSTWMVDHGAREIIYMSRSAGLTNKDESFVQELQSMGCTAKLVAGDVCKIEDVNMAIAAASFPLKGIVQMTMVVANENFTKMSHQEWAASTAPKVQGTWNLHNASMNAKVDLDFFLLFSSVSGIVGQAGQANYASGNSFLDAFAQYRNGLGLPASVVDMGAVEDAGWISEHQGLIGKMARSGFKPVLEQEVIDSMAVAMLVHNRPEKALARSLAVCSKNAFTFVHKNTFLVGLALLIPLHDPSNYVIWKKDRRMASYHNKFTVAATGASTDVLKSYLKAAHADPSMLKTAEATNLFAVEIGRKLLDLLLRPQEDIKTSMPLVDLGLDSLVALELRAWIKQVFSFDIPVLEMMGIGSLEILGQHAAGEVYRSLTESSKA</sequence>
<dbReference type="InterPro" id="IPR049551">
    <property type="entry name" value="PKS_DH_C"/>
</dbReference>
<keyword evidence="6" id="KW-0012">Acyltransferase</keyword>